<dbReference type="RefSeq" id="XP_043047384.1">
    <property type="nucleotide sequence ID" value="XM_043193547.1"/>
</dbReference>
<accession>A0A9P8AH69</accession>
<protein>
    <recommendedName>
        <fullName evidence="3">Nitrogen regulatory protein areA GATA-like domain-containing protein</fullName>
    </recommendedName>
</protein>
<keyword evidence="2" id="KW-1185">Reference proteome</keyword>
<reference evidence="1" key="1">
    <citation type="submission" date="2021-03" db="EMBL/GenBank/DDBJ databases">
        <authorList>
            <person name="Palmer J.M."/>
        </authorList>
    </citation>
    <scope>NUCLEOTIDE SEQUENCE</scope>
    <source>
        <strain evidence="1">ARV_011</strain>
    </source>
</reference>
<dbReference type="AlphaFoldDB" id="A0A9P8AH69"/>
<proteinExistence type="predicted"/>
<evidence type="ECO:0000313" key="2">
    <source>
        <dbReference type="Proteomes" id="UP000790833"/>
    </source>
</evidence>
<dbReference type="Proteomes" id="UP000790833">
    <property type="component" value="Unassembled WGS sequence"/>
</dbReference>
<gene>
    <name evidence="1" type="ORF">KQ657_002800</name>
</gene>
<dbReference type="GeneID" id="66116174"/>
<name>A0A9P8AH69_9ASCO</name>
<dbReference type="OrthoDB" id="5563539at2759"/>
<evidence type="ECO:0000313" key="1">
    <source>
        <dbReference type="EMBL" id="KAG7191832.1"/>
    </source>
</evidence>
<evidence type="ECO:0008006" key="3">
    <source>
        <dbReference type="Google" id="ProtNLM"/>
    </source>
</evidence>
<dbReference type="EMBL" id="JAHMUF010000023">
    <property type="protein sequence ID" value="KAG7191832.1"/>
    <property type="molecule type" value="Genomic_DNA"/>
</dbReference>
<sequence>MRYAHDDLLMNSQATSPIRENVDYMSPCEPHLENDLNLYMCWKLHSVDDSCYQDQRLANISWRRWSKNLYHLKCLHPYEINWFKEYDITWLYGPKFTHPYYESDFFTSSSHPKNTNDNNYTTTVRPINIPKRESVSSESSVFSYLSSCSSSSSLDCYRKPNLKKESNSPFAAQCGDTPRKKKKVSFNYIINSREIINGISVDYDFLDEKVMA</sequence>
<comment type="caution">
    <text evidence="1">The sequence shown here is derived from an EMBL/GenBank/DDBJ whole genome shotgun (WGS) entry which is preliminary data.</text>
</comment>
<organism evidence="1 2">
    <name type="scientific">Scheffersomyces spartinae</name>
    <dbReference type="NCBI Taxonomy" id="45513"/>
    <lineage>
        <taxon>Eukaryota</taxon>
        <taxon>Fungi</taxon>
        <taxon>Dikarya</taxon>
        <taxon>Ascomycota</taxon>
        <taxon>Saccharomycotina</taxon>
        <taxon>Pichiomycetes</taxon>
        <taxon>Debaryomycetaceae</taxon>
        <taxon>Scheffersomyces</taxon>
    </lineage>
</organism>